<gene>
    <name evidence="2" type="ORF">FYJ51_13080</name>
</gene>
<dbReference type="InterPro" id="IPR018711">
    <property type="entry name" value="NAGPA"/>
</dbReference>
<name>A0A7X2THQ9_9FIRM</name>
<keyword evidence="3" id="KW-1185">Reference proteome</keyword>
<dbReference type="Pfam" id="PF09992">
    <property type="entry name" value="NAGPA"/>
    <property type="match status" value="1"/>
</dbReference>
<evidence type="ECO:0000259" key="1">
    <source>
        <dbReference type="Pfam" id="PF09992"/>
    </source>
</evidence>
<keyword evidence="2" id="KW-0378">Hydrolase</keyword>
<organism evidence="2 3">
    <name type="scientific">Stecheria intestinalis</name>
    <dbReference type="NCBI Taxonomy" id="2606630"/>
    <lineage>
        <taxon>Bacteria</taxon>
        <taxon>Bacillati</taxon>
        <taxon>Bacillota</taxon>
        <taxon>Erysipelotrichia</taxon>
        <taxon>Erysipelotrichales</taxon>
        <taxon>Erysipelotrichaceae</taxon>
        <taxon>Stecheria</taxon>
    </lineage>
</organism>
<accession>A0A7X2THQ9</accession>
<reference evidence="2 3" key="1">
    <citation type="submission" date="2019-08" db="EMBL/GenBank/DDBJ databases">
        <title>In-depth cultivation of the pig gut microbiome towards novel bacterial diversity and tailored functional studies.</title>
        <authorList>
            <person name="Wylensek D."/>
            <person name="Hitch T.C.A."/>
            <person name="Clavel T."/>
        </authorList>
    </citation>
    <scope>NUCLEOTIDE SEQUENCE [LARGE SCALE GENOMIC DNA]</scope>
    <source>
        <strain evidence="2 3">Oil+RF-744-GAM-WT-6</strain>
    </source>
</reference>
<feature type="domain" description="Phosphodiester glycosidase" evidence="1">
    <location>
        <begin position="114"/>
        <end position="291"/>
    </location>
</feature>
<dbReference type="PANTHER" id="PTHR40446">
    <property type="entry name" value="N-ACETYLGLUCOSAMINE-1-PHOSPHODIESTER ALPHA-N-ACETYLGLUCOSAMINIDASE"/>
    <property type="match status" value="1"/>
</dbReference>
<dbReference type="AlphaFoldDB" id="A0A7X2THQ9"/>
<protein>
    <submittedName>
        <fullName evidence="2">Phosphodiester glycosidase family protein</fullName>
    </submittedName>
</protein>
<dbReference type="PANTHER" id="PTHR40446:SF2">
    <property type="entry name" value="N-ACETYLGLUCOSAMINE-1-PHOSPHODIESTER ALPHA-N-ACETYLGLUCOSAMINIDASE"/>
    <property type="match status" value="1"/>
</dbReference>
<evidence type="ECO:0000313" key="3">
    <source>
        <dbReference type="Proteomes" id="UP000461880"/>
    </source>
</evidence>
<dbReference type="RefSeq" id="WP_105302401.1">
    <property type="nucleotide sequence ID" value="NZ_VUMN01000055.1"/>
</dbReference>
<dbReference type="Proteomes" id="UP000461880">
    <property type="component" value="Unassembled WGS sequence"/>
</dbReference>
<evidence type="ECO:0000313" key="2">
    <source>
        <dbReference type="EMBL" id="MSS59826.1"/>
    </source>
</evidence>
<sequence>MKNHTQHGVKLSVLAVISALVCTSCGEASSTAAAASTSNSGGSETKPVSADIEVTEFTGDENIDDIRIEHISGSTYEGWMMLIHDPSDITVEVNPNLASGGAAPDLDTYMKDFNAVAGINAGGFIDVGGHGDGSQPQGIVIHKGQLVSGSLTEYSDIIGIDSDNKLVCAGATAQDALSWGVQEAVTFGPIYINNYEDVFDYSTTNLAMLNPRTAIGQAGDGTFLLLVIDGRGPSSFGAEYGDVVKVFQAYDAINAANLDGGNSSAMMYNGEYVNNTVSMYGSRNLPTVFLVKEGEGNN</sequence>
<dbReference type="EMBL" id="VUMN01000055">
    <property type="protein sequence ID" value="MSS59826.1"/>
    <property type="molecule type" value="Genomic_DNA"/>
</dbReference>
<proteinExistence type="predicted"/>
<comment type="caution">
    <text evidence="2">The sequence shown here is derived from an EMBL/GenBank/DDBJ whole genome shotgun (WGS) entry which is preliminary data.</text>
</comment>
<dbReference type="GO" id="GO:0016798">
    <property type="term" value="F:hydrolase activity, acting on glycosyl bonds"/>
    <property type="evidence" value="ECO:0007669"/>
    <property type="project" value="UniProtKB-KW"/>
</dbReference>
<keyword evidence="2" id="KW-0326">Glycosidase</keyword>